<dbReference type="PATRIC" id="fig|1263868.3.peg.5173"/>
<gene>
    <name evidence="1" type="ORF">RESH_04764</name>
</gene>
<dbReference type="Proteomes" id="UP000011996">
    <property type="component" value="Unassembled WGS sequence"/>
</dbReference>
<organism evidence="1 2">
    <name type="scientific">Rhodopirellula europaea SH398</name>
    <dbReference type="NCBI Taxonomy" id="1263868"/>
    <lineage>
        <taxon>Bacteria</taxon>
        <taxon>Pseudomonadati</taxon>
        <taxon>Planctomycetota</taxon>
        <taxon>Planctomycetia</taxon>
        <taxon>Pirellulales</taxon>
        <taxon>Pirellulaceae</taxon>
        <taxon>Rhodopirellula</taxon>
    </lineage>
</organism>
<sequence>MEEVKMMLSLKRNGLGMVALAALAFALIAPTPPRLNRCQPRNRHPAKS</sequence>
<evidence type="ECO:0000313" key="2">
    <source>
        <dbReference type="Proteomes" id="UP000011996"/>
    </source>
</evidence>
<accession>M5RZC9</accession>
<dbReference type="EMBL" id="ANOF01000153">
    <property type="protein sequence ID" value="EMI24655.1"/>
    <property type="molecule type" value="Genomic_DNA"/>
</dbReference>
<dbReference type="STRING" id="1263868.RESH_04764"/>
<evidence type="ECO:0000313" key="1">
    <source>
        <dbReference type="EMBL" id="EMI24655.1"/>
    </source>
</evidence>
<protein>
    <submittedName>
        <fullName evidence="1">Secreted protein</fullName>
    </submittedName>
</protein>
<dbReference type="AlphaFoldDB" id="M5RZC9"/>
<comment type="caution">
    <text evidence="1">The sequence shown here is derived from an EMBL/GenBank/DDBJ whole genome shotgun (WGS) entry which is preliminary data.</text>
</comment>
<proteinExistence type="predicted"/>
<name>M5RZC9_9BACT</name>
<reference evidence="1 2" key="1">
    <citation type="journal article" date="2013" name="Mar. Genomics">
        <title>Expression of sulfatases in Rhodopirellula baltica and the diversity of sulfatases in the genus Rhodopirellula.</title>
        <authorList>
            <person name="Wegner C.E."/>
            <person name="Richter-Heitmann T."/>
            <person name="Klindworth A."/>
            <person name="Klockow C."/>
            <person name="Richter M."/>
            <person name="Achstetter T."/>
            <person name="Glockner F.O."/>
            <person name="Harder J."/>
        </authorList>
    </citation>
    <scope>NUCLEOTIDE SEQUENCE [LARGE SCALE GENOMIC DNA]</scope>
    <source>
        <strain evidence="1 2">SH398</strain>
    </source>
</reference>